<organism evidence="2 3">
    <name type="scientific">Candidatus Ornithomonoglobus intestinigallinarum</name>
    <dbReference type="NCBI Taxonomy" id="2840894"/>
    <lineage>
        <taxon>Bacteria</taxon>
        <taxon>Bacillati</taxon>
        <taxon>Bacillota</taxon>
        <taxon>Clostridia</taxon>
        <taxon>Candidatus Ornithomonoglobus</taxon>
    </lineage>
</organism>
<evidence type="ECO:0000313" key="2">
    <source>
        <dbReference type="EMBL" id="HIT84555.1"/>
    </source>
</evidence>
<gene>
    <name evidence="2" type="ORF">IAA60_01485</name>
</gene>
<proteinExistence type="predicted"/>
<evidence type="ECO:0000256" key="1">
    <source>
        <dbReference type="SAM" id="MobiDB-lite"/>
    </source>
</evidence>
<sequence>MAEEKDKLVTNDEGVKEEISFDEIEQATGGSIKNVQYTKTVEISDDTRSKI</sequence>
<dbReference type="Proteomes" id="UP000824165">
    <property type="component" value="Unassembled WGS sequence"/>
</dbReference>
<dbReference type="EMBL" id="DVLU01000011">
    <property type="protein sequence ID" value="HIT84555.1"/>
    <property type="molecule type" value="Genomic_DNA"/>
</dbReference>
<reference evidence="2" key="2">
    <citation type="journal article" date="2021" name="PeerJ">
        <title>Extensive microbial diversity within the chicken gut microbiome revealed by metagenomics and culture.</title>
        <authorList>
            <person name="Gilroy R."/>
            <person name="Ravi A."/>
            <person name="Getino M."/>
            <person name="Pursley I."/>
            <person name="Horton D.L."/>
            <person name="Alikhan N.F."/>
            <person name="Baker D."/>
            <person name="Gharbi K."/>
            <person name="Hall N."/>
            <person name="Watson M."/>
            <person name="Adriaenssens E.M."/>
            <person name="Foster-Nyarko E."/>
            <person name="Jarju S."/>
            <person name="Secka A."/>
            <person name="Antonio M."/>
            <person name="Oren A."/>
            <person name="Chaudhuri R.R."/>
            <person name="La Ragione R."/>
            <person name="Hildebrand F."/>
            <person name="Pallen M.J."/>
        </authorList>
    </citation>
    <scope>NUCLEOTIDE SEQUENCE</scope>
    <source>
        <strain evidence="2">CHK181-108</strain>
    </source>
</reference>
<protein>
    <submittedName>
        <fullName evidence="2">Uncharacterized protein</fullName>
    </submittedName>
</protein>
<dbReference type="AlphaFoldDB" id="A0A9D1KPE2"/>
<feature type="compositionally biased region" description="Basic and acidic residues" evidence="1">
    <location>
        <begin position="1"/>
        <end position="19"/>
    </location>
</feature>
<name>A0A9D1KPE2_9FIRM</name>
<feature type="region of interest" description="Disordered" evidence="1">
    <location>
        <begin position="1"/>
        <end position="22"/>
    </location>
</feature>
<evidence type="ECO:0000313" key="3">
    <source>
        <dbReference type="Proteomes" id="UP000824165"/>
    </source>
</evidence>
<accession>A0A9D1KPE2</accession>
<comment type="caution">
    <text evidence="2">The sequence shown here is derived from an EMBL/GenBank/DDBJ whole genome shotgun (WGS) entry which is preliminary data.</text>
</comment>
<reference evidence="2" key="1">
    <citation type="submission" date="2020-10" db="EMBL/GenBank/DDBJ databases">
        <authorList>
            <person name="Gilroy R."/>
        </authorList>
    </citation>
    <scope>NUCLEOTIDE SEQUENCE</scope>
    <source>
        <strain evidence="2">CHK181-108</strain>
    </source>
</reference>